<feature type="domain" description="FAD dependent oxidoreductase" evidence="2">
    <location>
        <begin position="12"/>
        <end position="402"/>
    </location>
</feature>
<dbReference type="Proteomes" id="UP001157914">
    <property type="component" value="Unassembled WGS sequence"/>
</dbReference>
<protein>
    <submittedName>
        <fullName evidence="3">D-amino-acid dehydrogenase</fullName>
    </submittedName>
</protein>
<dbReference type="SUPFAM" id="SSF54373">
    <property type="entry name" value="FAD-linked reductases, C-terminal domain"/>
    <property type="match status" value="1"/>
</dbReference>
<keyword evidence="4" id="KW-1185">Reference proteome</keyword>
<dbReference type="InterPro" id="IPR036188">
    <property type="entry name" value="FAD/NAD-bd_sf"/>
</dbReference>
<evidence type="ECO:0000313" key="3">
    <source>
        <dbReference type="EMBL" id="SMP32933.1"/>
    </source>
</evidence>
<evidence type="ECO:0000313" key="4">
    <source>
        <dbReference type="Proteomes" id="UP001157914"/>
    </source>
</evidence>
<comment type="caution">
    <text evidence="3">The sequence shown here is derived from an EMBL/GenBank/DDBJ whole genome shotgun (WGS) entry which is preliminary data.</text>
</comment>
<dbReference type="PANTHER" id="PTHR13847:SF289">
    <property type="entry name" value="GLYCINE OXIDASE"/>
    <property type="match status" value="1"/>
</dbReference>
<reference evidence="3 4" key="1">
    <citation type="submission" date="2017-05" db="EMBL/GenBank/DDBJ databases">
        <authorList>
            <person name="Varghese N."/>
            <person name="Submissions S."/>
        </authorList>
    </citation>
    <scope>NUCLEOTIDE SEQUENCE [LARGE SCALE GENOMIC DNA]</scope>
    <source>
        <strain evidence="3 4">DSM 15949</strain>
    </source>
</reference>
<accession>A0ABY1PFB3</accession>
<dbReference type="PANTHER" id="PTHR13847">
    <property type="entry name" value="SARCOSINE DEHYDROGENASE-RELATED"/>
    <property type="match status" value="1"/>
</dbReference>
<dbReference type="SUPFAM" id="SSF51905">
    <property type="entry name" value="FAD/NAD(P)-binding domain"/>
    <property type="match status" value="1"/>
</dbReference>
<name>A0ABY1PFB3_9HYPH</name>
<evidence type="ECO:0000256" key="1">
    <source>
        <dbReference type="ARBA" id="ARBA00023002"/>
    </source>
</evidence>
<proteinExistence type="predicted"/>
<keyword evidence="1" id="KW-0560">Oxidoreductase</keyword>
<dbReference type="Pfam" id="PF01266">
    <property type="entry name" value="DAO"/>
    <property type="match status" value="1"/>
</dbReference>
<dbReference type="Gene3D" id="3.50.50.60">
    <property type="entry name" value="FAD/NAD(P)-binding domain"/>
    <property type="match status" value="2"/>
</dbReference>
<sequence length="420" mass="45521">MTQSQEGPHKEDVAIVGGGVLGICSALALQEAGRKVVIIDRAEDGLKTSEGNAGAFAFTEVMPLAAPGIMLKAPKWLLDPLGPLAVPPSYALKIAPWMLRFWRASWPDRYRASIQHQAELMRLTQTALEDLIKTVGGEELMCREGQLQLFEGRRSFEADLPARKAKTEHGIRFEVLESHGAIADIQPGLSDQFTHAVFTPDWMNTIDPAAWLRHLTGIFLSRGGGFIEEEVQKLAPGEDGIALQCKGKRVLARQVVVCAGAWSHQLAKTIGDTIPLETERGYNTTLPQGAFDIRTHLTFSDHGFVASRNKGGVRIGGAVELGGLKLPPNYKRSKALLEKAKSFLPGLEAEGGTEWMGYRPSLPDSLPVISRASADPRVIYAFGHGHLGLTQSAGTGRLVAELAQDRAPSIDLKPLSGTRF</sequence>
<dbReference type="EMBL" id="FXTT01000005">
    <property type="protein sequence ID" value="SMP32933.1"/>
    <property type="molecule type" value="Genomic_DNA"/>
</dbReference>
<dbReference type="RefSeq" id="WP_155191441.1">
    <property type="nucleotide sequence ID" value="NZ_BAAAEA010000001.1"/>
</dbReference>
<dbReference type="InterPro" id="IPR006076">
    <property type="entry name" value="FAD-dep_OxRdtase"/>
</dbReference>
<dbReference type="Gene3D" id="3.30.9.10">
    <property type="entry name" value="D-Amino Acid Oxidase, subunit A, domain 2"/>
    <property type="match status" value="1"/>
</dbReference>
<gene>
    <name evidence="3" type="ORF">SAMN06265374_3620</name>
</gene>
<evidence type="ECO:0000259" key="2">
    <source>
        <dbReference type="Pfam" id="PF01266"/>
    </source>
</evidence>
<organism evidence="3 4">
    <name type="scientific">Roseibium denhamense</name>
    <dbReference type="NCBI Taxonomy" id="76305"/>
    <lineage>
        <taxon>Bacteria</taxon>
        <taxon>Pseudomonadati</taxon>
        <taxon>Pseudomonadota</taxon>
        <taxon>Alphaproteobacteria</taxon>
        <taxon>Hyphomicrobiales</taxon>
        <taxon>Stappiaceae</taxon>
        <taxon>Roseibium</taxon>
    </lineage>
</organism>